<reference evidence="5 6" key="1">
    <citation type="submission" date="2020-08" db="EMBL/GenBank/DDBJ databases">
        <title>Sequencing the genomes of 1000 actinobacteria strains.</title>
        <authorList>
            <person name="Klenk H.-P."/>
        </authorList>
    </citation>
    <scope>NUCLEOTIDE SEQUENCE [LARGE SCALE GENOMIC DNA]</scope>
    <source>
        <strain evidence="5 6">DSM 44786</strain>
    </source>
</reference>
<dbReference type="PIRSF" id="PIRSF019455">
    <property type="entry name" value="CopR_AtkY"/>
    <property type="match status" value="1"/>
</dbReference>
<keyword evidence="3" id="KW-0238">DNA-binding</keyword>
<gene>
    <name evidence="5" type="ORF">F4556_005277</name>
</gene>
<sequence length="127" mass="14023">MVVRSLGELEAEIMDRLWSWGRPATVREVVDDLNAKRPVAYTTVMTVAGILHTKGLLNRHKSGRAWVYEPARSRDSYTATLMQEALGSTSDTPAALAHFVEQISTDEVAALRRALAALDRATQGEEQ</sequence>
<dbReference type="EMBL" id="JACHJR010000001">
    <property type="protein sequence ID" value="MBB4949742.1"/>
    <property type="molecule type" value="Genomic_DNA"/>
</dbReference>
<name>A0A7W7SG39_9ACTN</name>
<accession>A0A7W7SG39</accession>
<dbReference type="Gene3D" id="6.10.140.850">
    <property type="match status" value="1"/>
</dbReference>
<dbReference type="GO" id="GO:0003677">
    <property type="term" value="F:DNA binding"/>
    <property type="evidence" value="ECO:0007669"/>
    <property type="project" value="UniProtKB-KW"/>
</dbReference>
<dbReference type="InterPro" id="IPR036388">
    <property type="entry name" value="WH-like_DNA-bd_sf"/>
</dbReference>
<evidence type="ECO:0000313" key="6">
    <source>
        <dbReference type="Proteomes" id="UP000573327"/>
    </source>
</evidence>
<dbReference type="RefSeq" id="WP_184920310.1">
    <property type="nucleotide sequence ID" value="NZ_JACHJR010000001.1"/>
</dbReference>
<comment type="caution">
    <text evidence="5">The sequence shown here is derived from an EMBL/GenBank/DDBJ whole genome shotgun (WGS) entry which is preliminary data.</text>
</comment>
<evidence type="ECO:0000256" key="3">
    <source>
        <dbReference type="ARBA" id="ARBA00023125"/>
    </source>
</evidence>
<dbReference type="Proteomes" id="UP000573327">
    <property type="component" value="Unassembled WGS sequence"/>
</dbReference>
<dbReference type="Gene3D" id="1.10.10.10">
    <property type="entry name" value="Winged helix-like DNA-binding domain superfamily/Winged helix DNA-binding domain"/>
    <property type="match status" value="1"/>
</dbReference>
<evidence type="ECO:0000256" key="4">
    <source>
        <dbReference type="ARBA" id="ARBA00023163"/>
    </source>
</evidence>
<comment type="similarity">
    <text evidence="1">Belongs to the BlaI transcriptional regulatory family.</text>
</comment>
<keyword evidence="2" id="KW-0805">Transcription regulation</keyword>
<dbReference type="InterPro" id="IPR005650">
    <property type="entry name" value="BlaI_family"/>
</dbReference>
<dbReference type="Pfam" id="PF03965">
    <property type="entry name" value="Penicillinase_R"/>
    <property type="match status" value="1"/>
</dbReference>
<dbReference type="InterPro" id="IPR036390">
    <property type="entry name" value="WH_DNA-bd_sf"/>
</dbReference>
<keyword evidence="4" id="KW-0804">Transcription</keyword>
<dbReference type="AlphaFoldDB" id="A0A7W7SG39"/>
<organism evidence="5 6">
    <name type="scientific">Kitasatospora gansuensis</name>
    <dbReference type="NCBI Taxonomy" id="258050"/>
    <lineage>
        <taxon>Bacteria</taxon>
        <taxon>Bacillati</taxon>
        <taxon>Actinomycetota</taxon>
        <taxon>Actinomycetes</taxon>
        <taxon>Kitasatosporales</taxon>
        <taxon>Streptomycetaceae</taxon>
        <taxon>Kitasatospora</taxon>
    </lineage>
</organism>
<evidence type="ECO:0000256" key="1">
    <source>
        <dbReference type="ARBA" id="ARBA00011046"/>
    </source>
</evidence>
<keyword evidence="6" id="KW-1185">Reference proteome</keyword>
<proteinExistence type="inferred from homology"/>
<evidence type="ECO:0000256" key="2">
    <source>
        <dbReference type="ARBA" id="ARBA00023015"/>
    </source>
</evidence>
<dbReference type="SUPFAM" id="SSF46785">
    <property type="entry name" value="Winged helix' DNA-binding domain"/>
    <property type="match status" value="1"/>
</dbReference>
<dbReference type="GO" id="GO:0045892">
    <property type="term" value="P:negative regulation of DNA-templated transcription"/>
    <property type="evidence" value="ECO:0007669"/>
    <property type="project" value="InterPro"/>
</dbReference>
<evidence type="ECO:0000313" key="5">
    <source>
        <dbReference type="EMBL" id="MBB4949742.1"/>
    </source>
</evidence>
<protein>
    <submittedName>
        <fullName evidence="5">Putative transcriptional regulator</fullName>
    </submittedName>
</protein>